<dbReference type="EMBL" id="CP015625">
    <property type="protein sequence ID" value="AQT48412.1"/>
    <property type="molecule type" value="Genomic_DNA"/>
</dbReference>
<protein>
    <submittedName>
        <fullName evidence="2">Uncharacterized protein</fullName>
    </submittedName>
</protein>
<keyword evidence="1" id="KW-0472">Membrane</keyword>
<organism evidence="2 3">
    <name type="scientific">Bartonella choladocola</name>
    <dbReference type="NCBI Taxonomy" id="2750995"/>
    <lineage>
        <taxon>Bacteria</taxon>
        <taxon>Pseudomonadati</taxon>
        <taxon>Pseudomonadota</taxon>
        <taxon>Alphaproteobacteria</taxon>
        <taxon>Hyphomicrobiales</taxon>
        <taxon>Bartonellaceae</taxon>
        <taxon>Bartonella</taxon>
    </lineage>
</organism>
<dbReference type="AlphaFoldDB" id="A0A1U9ML31"/>
<gene>
    <name evidence="2" type="ORF">BBC0122_023430</name>
</gene>
<name>A0A1U9ML31_9HYPH</name>
<evidence type="ECO:0000256" key="1">
    <source>
        <dbReference type="SAM" id="Phobius"/>
    </source>
</evidence>
<reference evidence="2 3" key="1">
    <citation type="submission" date="2016-11" db="EMBL/GenBank/DDBJ databases">
        <title>Comparative genomics of Bartonella apis.</title>
        <authorList>
            <person name="Engel P."/>
        </authorList>
    </citation>
    <scope>NUCLEOTIDE SEQUENCE [LARGE SCALE GENOMIC DNA]</scope>
    <source>
        <strain evidence="2 3">BBC0122</strain>
    </source>
</reference>
<evidence type="ECO:0000313" key="2">
    <source>
        <dbReference type="EMBL" id="AQT48412.1"/>
    </source>
</evidence>
<keyword evidence="1" id="KW-0812">Transmembrane</keyword>
<evidence type="ECO:0000313" key="3">
    <source>
        <dbReference type="Proteomes" id="UP000189632"/>
    </source>
</evidence>
<proteinExistence type="predicted"/>
<sequence length="35" mass="3620">MAGSKDTNETGLFAYGLIAAAPVFLFFMILAPQGG</sequence>
<feature type="transmembrane region" description="Helical" evidence="1">
    <location>
        <begin position="12"/>
        <end position="31"/>
    </location>
</feature>
<keyword evidence="1" id="KW-1133">Transmembrane helix</keyword>
<dbReference type="KEGG" id="bapi:BBC0122_023430"/>
<accession>A0A1U9ML31</accession>
<dbReference type="Proteomes" id="UP000189632">
    <property type="component" value="Chromosome"/>
</dbReference>
<keyword evidence="3" id="KW-1185">Reference proteome</keyword>